<protein>
    <submittedName>
        <fullName evidence="5">Uncharacterized protein LOC118411867</fullName>
    </submittedName>
</protein>
<dbReference type="Pfam" id="PF00629">
    <property type="entry name" value="MAM"/>
    <property type="match status" value="1"/>
</dbReference>
<dbReference type="PROSITE" id="PS50060">
    <property type="entry name" value="MAM_2"/>
    <property type="match status" value="1"/>
</dbReference>
<dbReference type="InterPro" id="IPR013320">
    <property type="entry name" value="ConA-like_dom_sf"/>
</dbReference>
<gene>
    <name evidence="5" type="primary">LOC118411867</name>
</gene>
<dbReference type="InterPro" id="IPR000998">
    <property type="entry name" value="MAM_dom"/>
</dbReference>
<feature type="compositionally biased region" description="Polar residues" evidence="1">
    <location>
        <begin position="216"/>
        <end position="230"/>
    </location>
</feature>
<evidence type="ECO:0000313" key="5">
    <source>
        <dbReference type="RefSeq" id="XP_035670249.1"/>
    </source>
</evidence>
<dbReference type="PANTHER" id="PTHR23282:SF146">
    <property type="entry name" value="RT07201P-RELATED"/>
    <property type="match status" value="1"/>
</dbReference>
<feature type="compositionally biased region" description="Pro residues" evidence="1">
    <location>
        <begin position="170"/>
        <end position="188"/>
    </location>
</feature>
<dbReference type="KEGG" id="bfo:118411867"/>
<feature type="transmembrane region" description="Helical" evidence="2">
    <location>
        <begin position="26"/>
        <end position="47"/>
    </location>
</feature>
<keyword evidence="2" id="KW-0812">Transmembrane</keyword>
<dbReference type="PRINTS" id="PR00020">
    <property type="entry name" value="MAMDOMAIN"/>
</dbReference>
<dbReference type="CDD" id="cd06263">
    <property type="entry name" value="MAM"/>
    <property type="match status" value="1"/>
</dbReference>
<dbReference type="OrthoDB" id="412155at2759"/>
<keyword evidence="2" id="KW-1133">Transmembrane helix</keyword>
<dbReference type="SMART" id="SM00137">
    <property type="entry name" value="MAM"/>
    <property type="match status" value="1"/>
</dbReference>
<evidence type="ECO:0000256" key="1">
    <source>
        <dbReference type="SAM" id="MobiDB-lite"/>
    </source>
</evidence>
<dbReference type="PANTHER" id="PTHR23282">
    <property type="entry name" value="APICAL ENDOSOMAL GLYCOPROTEIN PRECURSOR"/>
    <property type="match status" value="1"/>
</dbReference>
<sequence length="361" mass="39042">MGSENLYDIRYPKLEAVRGKGASNGLGTAIGTATAVIVSFVTMFVMVRQGAELGEMKSQMDMEAQLSHLMETEIHLKETVTHLKEMESQMQEIRQWREHLDLQVSPQGPNAQEDVSGAGRGKSATFMYGAEVHRRAKRSVRNTEQFANKITLPMTLGGCLAGSAGLNGPQGPPGPPGPSGPPGPPGPPGSDGQTPTITSPPGLDHTTRPERPTVGPTATSIASTEPSTSGEPWALCDFQHGAGGCGFTQDTSDDTDWVWGSQHTPTRKYMYVEASGGTAGDTARLISAPLNTENNICLNFNYHMYGTQVGTLNVYVKQRGNNTLEEVIFSRSDFQGDQWKFSELALPKWEGYVQVGVFWFC</sequence>
<evidence type="ECO:0000313" key="4">
    <source>
        <dbReference type="Proteomes" id="UP000001554"/>
    </source>
</evidence>
<reference evidence="5" key="2">
    <citation type="submission" date="2025-08" db="UniProtKB">
        <authorList>
            <consortium name="RefSeq"/>
        </authorList>
    </citation>
    <scope>IDENTIFICATION</scope>
    <source>
        <strain evidence="5">S238N-H82</strain>
        <tissue evidence="5">Testes</tissue>
    </source>
</reference>
<dbReference type="Gene3D" id="2.60.120.200">
    <property type="match status" value="1"/>
</dbReference>
<dbReference type="GeneID" id="118411867"/>
<feature type="domain" description="MAM" evidence="3">
    <location>
        <begin position="234"/>
        <end position="355"/>
    </location>
</feature>
<dbReference type="SUPFAM" id="SSF49899">
    <property type="entry name" value="Concanavalin A-like lectins/glucanases"/>
    <property type="match status" value="1"/>
</dbReference>
<accession>A0A9J7MKB3</accession>
<proteinExistence type="predicted"/>
<dbReference type="RefSeq" id="XP_035670249.1">
    <property type="nucleotide sequence ID" value="XM_035814356.1"/>
</dbReference>
<dbReference type="GO" id="GO:0016020">
    <property type="term" value="C:membrane"/>
    <property type="evidence" value="ECO:0007669"/>
    <property type="project" value="InterPro"/>
</dbReference>
<keyword evidence="4" id="KW-1185">Reference proteome</keyword>
<reference evidence="4" key="1">
    <citation type="journal article" date="2020" name="Nat. Ecol. Evol.">
        <title>Deeply conserved synteny resolves early events in vertebrate evolution.</title>
        <authorList>
            <person name="Simakov O."/>
            <person name="Marletaz F."/>
            <person name="Yue J.X."/>
            <person name="O'Connell B."/>
            <person name="Jenkins J."/>
            <person name="Brandt A."/>
            <person name="Calef R."/>
            <person name="Tung C.H."/>
            <person name="Huang T.K."/>
            <person name="Schmutz J."/>
            <person name="Satoh N."/>
            <person name="Yu J.K."/>
            <person name="Putnam N.H."/>
            <person name="Green R.E."/>
            <person name="Rokhsar D.S."/>
        </authorList>
    </citation>
    <scope>NUCLEOTIDE SEQUENCE [LARGE SCALE GENOMIC DNA]</scope>
    <source>
        <strain evidence="4">S238N-H82</strain>
    </source>
</reference>
<keyword evidence="2" id="KW-0472">Membrane</keyword>
<feature type="region of interest" description="Disordered" evidence="1">
    <location>
        <begin position="161"/>
        <end position="232"/>
    </location>
</feature>
<dbReference type="AlphaFoldDB" id="A0A9J7MKB3"/>
<dbReference type="Proteomes" id="UP000001554">
    <property type="component" value="Chromosome 3"/>
</dbReference>
<name>A0A9J7MKB3_BRAFL</name>
<evidence type="ECO:0000259" key="3">
    <source>
        <dbReference type="PROSITE" id="PS50060"/>
    </source>
</evidence>
<organism evidence="4 5">
    <name type="scientific">Branchiostoma floridae</name>
    <name type="common">Florida lancelet</name>
    <name type="synonym">Amphioxus</name>
    <dbReference type="NCBI Taxonomy" id="7739"/>
    <lineage>
        <taxon>Eukaryota</taxon>
        <taxon>Metazoa</taxon>
        <taxon>Chordata</taxon>
        <taxon>Cephalochordata</taxon>
        <taxon>Leptocardii</taxon>
        <taxon>Amphioxiformes</taxon>
        <taxon>Branchiostomatidae</taxon>
        <taxon>Branchiostoma</taxon>
    </lineage>
</organism>
<evidence type="ECO:0000256" key="2">
    <source>
        <dbReference type="SAM" id="Phobius"/>
    </source>
</evidence>
<dbReference type="InterPro" id="IPR051560">
    <property type="entry name" value="MAM_domain-containing"/>
</dbReference>
<dbReference type="Gene3D" id="1.20.5.320">
    <property type="entry name" value="6-Phosphogluconate Dehydrogenase, domain 3"/>
    <property type="match status" value="1"/>
</dbReference>